<gene>
    <name evidence="1" type="ORF">V5799_010150</name>
</gene>
<keyword evidence="2" id="KW-1185">Reference proteome</keyword>
<protein>
    <submittedName>
        <fullName evidence="1">Uncharacterized protein</fullName>
    </submittedName>
</protein>
<reference evidence="1 2" key="1">
    <citation type="journal article" date="2023" name="Arcadia Sci">
        <title>De novo assembly of a long-read Amblyomma americanum tick genome.</title>
        <authorList>
            <person name="Chou S."/>
            <person name="Poskanzer K.E."/>
            <person name="Rollins M."/>
            <person name="Thuy-Boun P.S."/>
        </authorList>
    </citation>
    <scope>NUCLEOTIDE SEQUENCE [LARGE SCALE GENOMIC DNA]</scope>
    <source>
        <strain evidence="1">F_SG_1</strain>
        <tissue evidence="1">Salivary glands</tissue>
    </source>
</reference>
<evidence type="ECO:0000313" key="2">
    <source>
        <dbReference type="Proteomes" id="UP001321473"/>
    </source>
</evidence>
<evidence type="ECO:0000313" key="1">
    <source>
        <dbReference type="EMBL" id="KAK8783485.1"/>
    </source>
</evidence>
<dbReference type="AlphaFoldDB" id="A0AAQ4F9Y8"/>
<organism evidence="1 2">
    <name type="scientific">Amblyomma americanum</name>
    <name type="common">Lone star tick</name>
    <dbReference type="NCBI Taxonomy" id="6943"/>
    <lineage>
        <taxon>Eukaryota</taxon>
        <taxon>Metazoa</taxon>
        <taxon>Ecdysozoa</taxon>
        <taxon>Arthropoda</taxon>
        <taxon>Chelicerata</taxon>
        <taxon>Arachnida</taxon>
        <taxon>Acari</taxon>
        <taxon>Parasitiformes</taxon>
        <taxon>Ixodida</taxon>
        <taxon>Ixodoidea</taxon>
        <taxon>Ixodidae</taxon>
        <taxon>Amblyomminae</taxon>
        <taxon>Amblyomma</taxon>
    </lineage>
</organism>
<comment type="caution">
    <text evidence="1">The sequence shown here is derived from an EMBL/GenBank/DDBJ whole genome shotgun (WGS) entry which is preliminary data.</text>
</comment>
<dbReference type="EMBL" id="JARKHS020005519">
    <property type="protein sequence ID" value="KAK8783485.1"/>
    <property type="molecule type" value="Genomic_DNA"/>
</dbReference>
<name>A0AAQ4F9Y8_AMBAM</name>
<dbReference type="Proteomes" id="UP001321473">
    <property type="component" value="Unassembled WGS sequence"/>
</dbReference>
<proteinExistence type="predicted"/>
<sequence>MKHHSVPGDFESWKDHEEKTELVHFVLSGGTKHLASGGTKKYLVCHRSGLYVKTGRDARSPARAPLDRLHLLTSSEVQNIKMKFNIGSEVEKDRDDYVSTQKWIVELQDHGALLYAEADKLTAEGIGEFVMAMMNTTQGDILLKHSQRAVCVDSTHGTNRYV</sequence>
<accession>A0AAQ4F9Y8</accession>